<keyword evidence="12 18" id="KW-0472">Membrane</keyword>
<dbReference type="Pfam" id="PF01262">
    <property type="entry name" value="AlaDh_PNT_C"/>
    <property type="match status" value="1"/>
</dbReference>
<evidence type="ECO:0000256" key="11">
    <source>
        <dbReference type="ARBA" id="ARBA00023027"/>
    </source>
</evidence>
<dbReference type="EC" id="7.1.1.1" evidence="3"/>
<dbReference type="AlphaFoldDB" id="A0A544YUB6"/>
<dbReference type="PIRSF" id="PIRSF000203">
    <property type="entry name" value="NADP_transhydrogenase_alpha"/>
    <property type="match status" value="1"/>
</dbReference>
<evidence type="ECO:0000256" key="13">
    <source>
        <dbReference type="ARBA" id="ARBA00048202"/>
    </source>
</evidence>
<dbReference type="RefSeq" id="WP_142619622.1">
    <property type="nucleotide sequence ID" value="NZ_VIRM01000017.1"/>
</dbReference>
<keyword evidence="11" id="KW-0520">NAD</keyword>
<feature type="transmembrane region" description="Helical" evidence="18">
    <location>
        <begin position="440"/>
        <end position="457"/>
    </location>
</feature>
<organism evidence="21 22">
    <name type="scientific">Microbispora hainanensis</name>
    <dbReference type="NCBI Taxonomy" id="568844"/>
    <lineage>
        <taxon>Bacteria</taxon>
        <taxon>Bacillati</taxon>
        <taxon>Actinomycetota</taxon>
        <taxon>Actinomycetes</taxon>
        <taxon>Streptosporangiales</taxon>
        <taxon>Streptosporangiaceae</taxon>
        <taxon>Microbispora</taxon>
    </lineage>
</organism>
<dbReference type="SUPFAM" id="SSF52283">
    <property type="entry name" value="Formate/glycerate dehydrogenase catalytic domain-like"/>
    <property type="match status" value="1"/>
</dbReference>
<dbReference type="InterPro" id="IPR036291">
    <property type="entry name" value="NAD(P)-bd_dom_sf"/>
</dbReference>
<evidence type="ECO:0000256" key="15">
    <source>
        <dbReference type="ARBA" id="ARBA00079788"/>
    </source>
</evidence>
<dbReference type="InterPro" id="IPR008142">
    <property type="entry name" value="AlaDH/PNT_CS1"/>
</dbReference>
<proteinExistence type="predicted"/>
<dbReference type="PANTHER" id="PTHR10160:SF19">
    <property type="entry name" value="PROTON-TRANSLOCATING NAD(P)(+) TRANSHYDROGENASE"/>
    <property type="match status" value="1"/>
</dbReference>
<evidence type="ECO:0000256" key="8">
    <source>
        <dbReference type="ARBA" id="ARBA00022857"/>
    </source>
</evidence>
<dbReference type="Proteomes" id="UP000316541">
    <property type="component" value="Unassembled WGS sequence"/>
</dbReference>
<comment type="caution">
    <text evidence="21">The sequence shown here is derived from an EMBL/GenBank/DDBJ whole genome shotgun (WGS) entry which is preliminary data.</text>
</comment>
<dbReference type="FunFam" id="3.40.50.720:FF:000028">
    <property type="entry name" value="NAD(P) transhydrogenase subunit alpha"/>
    <property type="match status" value="1"/>
</dbReference>
<keyword evidence="21" id="KW-0560">Oxidoreductase</keyword>
<keyword evidence="10 18" id="KW-1133">Transmembrane helix</keyword>
<evidence type="ECO:0000313" key="22">
    <source>
        <dbReference type="Proteomes" id="UP000316541"/>
    </source>
</evidence>
<accession>A0A544YUB6</accession>
<keyword evidence="9" id="KW-1278">Translocase</keyword>
<dbReference type="GO" id="GO:0005886">
    <property type="term" value="C:plasma membrane"/>
    <property type="evidence" value="ECO:0007669"/>
    <property type="project" value="UniProtKB-SubCell"/>
</dbReference>
<feature type="domain" description="Alanine dehydrogenase/pyridine nucleotide transhydrogenase NAD(H)-binding" evidence="19">
    <location>
        <begin position="151"/>
        <end position="315"/>
    </location>
</feature>
<name>A0A544YUB6_9ACTN</name>
<keyword evidence="5" id="KW-0997">Cell inner membrane</keyword>
<evidence type="ECO:0000256" key="3">
    <source>
        <dbReference type="ARBA" id="ARBA00012943"/>
    </source>
</evidence>
<evidence type="ECO:0000256" key="14">
    <source>
        <dbReference type="ARBA" id="ARBA00071831"/>
    </source>
</evidence>
<dbReference type="SUPFAM" id="SSF51735">
    <property type="entry name" value="NAD(P)-binding Rossmann-fold domains"/>
    <property type="match status" value="1"/>
</dbReference>
<reference evidence="21 22" key="1">
    <citation type="submission" date="2019-07" db="EMBL/GenBank/DDBJ databases">
        <title>Microbispora hainanensis DSM 45428.</title>
        <authorList>
            <person name="Thawai C."/>
        </authorList>
    </citation>
    <scope>NUCLEOTIDE SEQUENCE [LARGE SCALE GENOMIC DNA]</scope>
    <source>
        <strain evidence="21 22">DSM 45428</strain>
    </source>
</reference>
<dbReference type="Pfam" id="PF05222">
    <property type="entry name" value="AlaDh_PNT_N"/>
    <property type="match status" value="1"/>
</dbReference>
<evidence type="ECO:0000256" key="17">
    <source>
        <dbReference type="SAM" id="MobiDB-lite"/>
    </source>
</evidence>
<dbReference type="GO" id="GO:0050661">
    <property type="term" value="F:NADP binding"/>
    <property type="evidence" value="ECO:0007669"/>
    <property type="project" value="TreeGrafter"/>
</dbReference>
<dbReference type="SMART" id="SM01002">
    <property type="entry name" value="AlaDh_PNT_C"/>
    <property type="match status" value="1"/>
</dbReference>
<dbReference type="SMART" id="SM01003">
    <property type="entry name" value="AlaDh_PNT_N"/>
    <property type="match status" value="1"/>
</dbReference>
<evidence type="ECO:0000256" key="4">
    <source>
        <dbReference type="ARBA" id="ARBA00022475"/>
    </source>
</evidence>
<evidence type="ECO:0000256" key="9">
    <source>
        <dbReference type="ARBA" id="ARBA00022967"/>
    </source>
</evidence>
<dbReference type="NCBIfam" id="TIGR00561">
    <property type="entry name" value="pntA"/>
    <property type="match status" value="1"/>
</dbReference>
<comment type="subcellular location">
    <subcellularLocation>
        <location evidence="2">Cell inner membrane</location>
        <topology evidence="2">Multi-pass membrane protein</topology>
    </subcellularLocation>
</comment>
<keyword evidence="8" id="KW-0521">NADP</keyword>
<dbReference type="InterPro" id="IPR007698">
    <property type="entry name" value="AlaDH/PNT_NAD(H)-bd"/>
</dbReference>
<gene>
    <name evidence="21" type="ORF">FLX08_15865</name>
</gene>
<evidence type="ECO:0000256" key="5">
    <source>
        <dbReference type="ARBA" id="ARBA00022519"/>
    </source>
</evidence>
<evidence type="ECO:0000256" key="10">
    <source>
        <dbReference type="ARBA" id="ARBA00022989"/>
    </source>
</evidence>
<evidence type="ECO:0000256" key="1">
    <source>
        <dbReference type="ARBA" id="ARBA00003943"/>
    </source>
</evidence>
<comment type="catalytic activity">
    <reaction evidence="13">
        <text>NAD(+) + NADPH + H(+)(in) = NADH + NADP(+) + H(+)(out)</text>
        <dbReference type="Rhea" id="RHEA:47992"/>
        <dbReference type="ChEBI" id="CHEBI:15378"/>
        <dbReference type="ChEBI" id="CHEBI:57540"/>
        <dbReference type="ChEBI" id="CHEBI:57783"/>
        <dbReference type="ChEBI" id="CHEBI:57945"/>
        <dbReference type="ChEBI" id="CHEBI:58349"/>
        <dbReference type="EC" id="7.1.1.1"/>
    </reaction>
</comment>
<evidence type="ECO:0000256" key="16">
    <source>
        <dbReference type="ARBA" id="ARBA00083734"/>
    </source>
</evidence>
<keyword evidence="6 18" id="KW-0812">Transmembrane</keyword>
<feature type="compositionally biased region" description="Low complexity" evidence="17">
    <location>
        <begin position="379"/>
        <end position="406"/>
    </location>
</feature>
<dbReference type="Pfam" id="PF12769">
    <property type="entry name" value="PNTB_4TM"/>
    <property type="match status" value="1"/>
</dbReference>
<comment type="function">
    <text evidence="1">The transhydrogenation between NADH and NADP is coupled to respiration and ATP hydrolysis and functions as a proton pump across the membrane.</text>
</comment>
<feature type="transmembrane region" description="Helical" evidence="18">
    <location>
        <begin position="469"/>
        <end position="487"/>
    </location>
</feature>
<evidence type="ECO:0000256" key="6">
    <source>
        <dbReference type="ARBA" id="ARBA00022692"/>
    </source>
</evidence>
<dbReference type="GO" id="GO:0016491">
    <property type="term" value="F:oxidoreductase activity"/>
    <property type="evidence" value="ECO:0007669"/>
    <property type="project" value="UniProtKB-KW"/>
</dbReference>
<sequence>MSHSAQRLGVVAESAPGETRVAATPATVPHLVSLGYEVIVESGAGRRSGFTDDAYAGAGARIAGREETWDADIVLKVNAPSADEITALHDGTTLVSLIGPAADPGLVDALARRPITVLAMDAVPRVSRAQSLDVLSSMANIAGYRAVIEAAHAFGRLFTGQVTAAGKVPPAKVLVAGAGVAGLAAIATATSLGAVVRATDPRPEVAEQVRSLGAEFLDVGVAQAASTDGYARETSRDYDRRAAEMYAEQAADVDIVVTTALIPGRPAPRLLTAEHVARMRPGSVVVDMAAAQGGNVEGTRPGEAVVTGNGVTIIGYTDLAGRLPAQASQLYGTNLVNLMKLLTPGADGRLVLDFDDVVQRAMTVVRDGEKTWPPPPVPVSAAPTTPATAPSSAASAPVRETAAAPAGRPPSPPGRRRHLVTAAVAVVLFLLTAFSPNALIEHLTVFVLSIVIGYYVIGNVHHALHTPLMSITNAISGIIVVGALLQIGQGDGVVAVLSFVAILLASINIVGGFAVTRRMLGMFTRS</sequence>
<evidence type="ECO:0000256" key="7">
    <source>
        <dbReference type="ARBA" id="ARBA00022741"/>
    </source>
</evidence>
<dbReference type="InterPro" id="IPR007886">
    <property type="entry name" value="AlaDH/PNT_N"/>
</dbReference>
<keyword evidence="4" id="KW-1003">Cell membrane</keyword>
<dbReference type="PROSITE" id="PS00836">
    <property type="entry name" value="ALADH_PNT_1"/>
    <property type="match status" value="1"/>
</dbReference>
<dbReference type="PANTHER" id="PTHR10160">
    <property type="entry name" value="NAD(P) TRANSHYDROGENASE"/>
    <property type="match status" value="1"/>
</dbReference>
<evidence type="ECO:0000259" key="20">
    <source>
        <dbReference type="SMART" id="SM01003"/>
    </source>
</evidence>
<evidence type="ECO:0000256" key="18">
    <source>
        <dbReference type="SAM" id="Phobius"/>
    </source>
</evidence>
<dbReference type="NCBIfam" id="NF006942">
    <property type="entry name" value="PRK09424.1"/>
    <property type="match status" value="1"/>
</dbReference>
<feature type="region of interest" description="Disordered" evidence="17">
    <location>
        <begin position="368"/>
        <end position="415"/>
    </location>
</feature>
<dbReference type="InterPro" id="IPR026255">
    <property type="entry name" value="NADP_transhyd_a"/>
</dbReference>
<dbReference type="EMBL" id="VIRM01000017">
    <property type="protein sequence ID" value="TQS20354.1"/>
    <property type="molecule type" value="Genomic_DNA"/>
</dbReference>
<dbReference type="GO" id="GO:0008750">
    <property type="term" value="F:proton-translocating NAD(P)+ transhydrogenase activity"/>
    <property type="evidence" value="ECO:0007669"/>
    <property type="project" value="UniProtKB-EC"/>
</dbReference>
<keyword evidence="7" id="KW-0547">Nucleotide-binding</keyword>
<dbReference type="InterPro" id="IPR024605">
    <property type="entry name" value="NADP_transhyd_a_C"/>
</dbReference>
<feature type="domain" description="Alanine dehydrogenase/pyridine nucleotide transhydrogenase N-terminal" evidence="20">
    <location>
        <begin position="9"/>
        <end position="142"/>
    </location>
</feature>
<evidence type="ECO:0000259" key="19">
    <source>
        <dbReference type="SMART" id="SM01002"/>
    </source>
</evidence>
<feature type="transmembrane region" description="Helical" evidence="18">
    <location>
        <begin position="493"/>
        <end position="515"/>
    </location>
</feature>
<evidence type="ECO:0000313" key="21">
    <source>
        <dbReference type="EMBL" id="TQS20354.1"/>
    </source>
</evidence>
<evidence type="ECO:0000256" key="2">
    <source>
        <dbReference type="ARBA" id="ARBA00004429"/>
    </source>
</evidence>
<dbReference type="GO" id="GO:0006740">
    <property type="term" value="P:NADPH regeneration"/>
    <property type="evidence" value="ECO:0007669"/>
    <property type="project" value="TreeGrafter"/>
</dbReference>
<dbReference type="Gene3D" id="3.40.50.720">
    <property type="entry name" value="NAD(P)-binding Rossmann-like Domain"/>
    <property type="match status" value="2"/>
</dbReference>
<protein>
    <recommendedName>
        <fullName evidence="14">NAD(P) transhydrogenase subunit alpha</fullName>
        <ecNumber evidence="3">7.1.1.1</ecNumber>
    </recommendedName>
    <alternativeName>
        <fullName evidence="16">Nicotinamide nucleotide transhydrogenase subunit alpha</fullName>
    </alternativeName>
    <alternativeName>
        <fullName evidence="15">Pyridine nucleotide transhydrogenase subunit alpha</fullName>
    </alternativeName>
</protein>
<evidence type="ECO:0000256" key="12">
    <source>
        <dbReference type="ARBA" id="ARBA00023136"/>
    </source>
</evidence>
<dbReference type="CDD" id="cd05304">
    <property type="entry name" value="Rubrum_tdh"/>
    <property type="match status" value="1"/>
</dbReference>